<evidence type="ECO:0000313" key="2">
    <source>
        <dbReference type="Proteomes" id="UP000693692"/>
    </source>
</evidence>
<dbReference type="EMBL" id="MZ150789">
    <property type="protein sequence ID" value="QWY84622.1"/>
    <property type="molecule type" value="Genomic_DNA"/>
</dbReference>
<sequence>MCEFIHRLLMARRDRRLRVAGFLVETAAYQRALHKEGH</sequence>
<evidence type="ECO:0000313" key="1">
    <source>
        <dbReference type="EMBL" id="QWY84622.1"/>
    </source>
</evidence>
<protein>
    <submittedName>
        <fullName evidence="1">Uncharacterized protein</fullName>
    </submittedName>
</protein>
<gene>
    <name evidence="1" type="primary">40</name>
    <name evidence="1" type="ORF">SEA_FOOTLOOSE_40</name>
</gene>
<reference evidence="1" key="1">
    <citation type="submission" date="2021-05" db="EMBL/GenBank/DDBJ databases">
        <authorList>
            <person name="Brink J."/>
            <person name="Busse A.L."/>
            <person name="Crowley H.J."/>
            <person name="Hall C.J."/>
            <person name="Hetherington P."/>
            <person name="Hovde T.M."/>
            <person name="Johnson J.A."/>
            <person name="Karch K.E."/>
            <person name="Krueger C.J."/>
            <person name="Lundberg T.J."/>
            <person name="Madla Sanchez I."/>
            <person name="Mathiesen C."/>
            <person name="Moore L.J."/>
            <person name="Nordberg R.J."/>
            <person name="Petersen I.M."/>
            <person name="Piton K.L."/>
            <person name="Rozycki S.T."/>
            <person name="Rutten E."/>
            <person name="Samuelson I.O."/>
            <person name="Sarkilahti S.K."/>
            <person name="Schubert K.A."/>
            <person name="Stamness T.F."/>
            <person name="Tinman A.J."/>
            <person name="Tutterrow P.B."/>
            <person name="Wanzek N.C."/>
            <person name="Wheeler C.D."/>
            <person name="Spring A.M."/>
            <person name="Klyczek K."/>
            <person name="Garlena R.A."/>
            <person name="Russell D.A."/>
            <person name="Pope W.H."/>
            <person name="Jacobs-Sera D."/>
            <person name="Hatfull G.F."/>
        </authorList>
    </citation>
    <scope>NUCLEOTIDE SEQUENCE</scope>
</reference>
<dbReference type="RefSeq" id="YP_010754437.1">
    <property type="nucleotide sequence ID" value="NC_073460.1"/>
</dbReference>
<dbReference type="KEGG" id="vg:80019028"/>
<accession>A0A8F3IM33</accession>
<proteinExistence type="predicted"/>
<keyword evidence="2" id="KW-1185">Reference proteome</keyword>
<dbReference type="GeneID" id="80019028"/>
<name>A0A8F3IM33_9CAUD</name>
<organism evidence="1 2">
    <name type="scientific">Microbacterium phage Footloose</name>
    <dbReference type="NCBI Taxonomy" id="2836048"/>
    <lineage>
        <taxon>Viruses</taxon>
        <taxon>Duplodnaviria</taxon>
        <taxon>Heunggongvirae</taxon>
        <taxon>Uroviricota</taxon>
        <taxon>Caudoviricetes</taxon>
        <taxon>Footloosevirus</taxon>
        <taxon>Footloosevirus footloose</taxon>
    </lineage>
</organism>
<dbReference type="Proteomes" id="UP000693692">
    <property type="component" value="Segment"/>
</dbReference>